<proteinExistence type="predicted"/>
<accession>A0A2T7PIA8</accession>
<reference evidence="1 2" key="1">
    <citation type="submission" date="2018-04" db="EMBL/GenBank/DDBJ databases">
        <title>The genome of golden apple snail Pomacea canaliculata provides insight into stress tolerance and invasive adaptation.</title>
        <authorList>
            <person name="Liu C."/>
            <person name="Liu B."/>
            <person name="Ren Y."/>
            <person name="Zhang Y."/>
            <person name="Wang H."/>
            <person name="Li S."/>
            <person name="Jiang F."/>
            <person name="Yin L."/>
            <person name="Zhang G."/>
            <person name="Qian W."/>
            <person name="Fan W."/>
        </authorList>
    </citation>
    <scope>NUCLEOTIDE SEQUENCE [LARGE SCALE GENOMIC DNA]</scope>
    <source>
        <strain evidence="1">SZHN2017</strain>
        <tissue evidence="1">Muscle</tissue>
    </source>
</reference>
<comment type="caution">
    <text evidence="1">The sequence shown here is derived from an EMBL/GenBank/DDBJ whole genome shotgun (WGS) entry which is preliminary data.</text>
</comment>
<dbReference type="AlphaFoldDB" id="A0A2T7PIA8"/>
<gene>
    <name evidence="1" type="ORF">C0Q70_08607</name>
</gene>
<evidence type="ECO:0000313" key="1">
    <source>
        <dbReference type="EMBL" id="PVD33158.1"/>
    </source>
</evidence>
<dbReference type="EMBL" id="PZQS01000004">
    <property type="protein sequence ID" value="PVD33158.1"/>
    <property type="molecule type" value="Genomic_DNA"/>
</dbReference>
<dbReference type="Proteomes" id="UP000245119">
    <property type="component" value="Linkage Group LG4"/>
</dbReference>
<organism evidence="1 2">
    <name type="scientific">Pomacea canaliculata</name>
    <name type="common">Golden apple snail</name>
    <dbReference type="NCBI Taxonomy" id="400727"/>
    <lineage>
        <taxon>Eukaryota</taxon>
        <taxon>Metazoa</taxon>
        <taxon>Spiralia</taxon>
        <taxon>Lophotrochozoa</taxon>
        <taxon>Mollusca</taxon>
        <taxon>Gastropoda</taxon>
        <taxon>Caenogastropoda</taxon>
        <taxon>Architaenioglossa</taxon>
        <taxon>Ampullarioidea</taxon>
        <taxon>Ampullariidae</taxon>
        <taxon>Pomacea</taxon>
    </lineage>
</organism>
<keyword evidence="2" id="KW-1185">Reference proteome</keyword>
<name>A0A2T7PIA8_POMCA</name>
<evidence type="ECO:0000313" key="2">
    <source>
        <dbReference type="Proteomes" id="UP000245119"/>
    </source>
</evidence>
<protein>
    <submittedName>
        <fullName evidence="1">Uncharacterized protein</fullName>
    </submittedName>
</protein>
<sequence length="98" mass="10940">MYPPPKPTYTFDELTWSKPAEVLGSHIGVITGGTSSNTSLDKEVPALLHAKYRQRQLWVLETVYWSLVESILTFNMAASYGHLLVKDKARLASHPPGQ</sequence>